<dbReference type="AlphaFoldDB" id="A0A5N6AKV9"/>
<protein>
    <submittedName>
        <fullName evidence="3">Nitrate ABC transporter substrate-binding protein</fullName>
    </submittedName>
</protein>
<comment type="caution">
    <text evidence="3">The sequence shown here is derived from an EMBL/GenBank/DDBJ whole genome shotgun (WGS) entry which is preliminary data.</text>
</comment>
<dbReference type="InterPro" id="IPR015168">
    <property type="entry name" value="SsuA/THI5"/>
</dbReference>
<dbReference type="SUPFAM" id="SSF53850">
    <property type="entry name" value="Periplasmic binding protein-like II"/>
    <property type="match status" value="1"/>
</dbReference>
<sequence>MNHQLPKTGVAAALGLLLTAALAGCGTSKGEDGGSSDTITIGTLRSQPHLYQPYFMERFAEEGVSYQITTFDNSPDIKNALSSGAIDFAVLGAPSMLAGSAAGEDVRIIGSAANGGSGFVGSPEIAGPEDLPGTSIGYPAGSSQEILLKLTLQANGIDPDADVELVNLPYADMAPAYESGQVDAFLGAETGVSIALEDGAHEIASPYDTPIGGVNIVFGTRAELIENDPELVQSVTDVFIQAVGLMNEEPETWVDGVVETFGLDPEVTARSVTNITPRYALDEDYLAQLGAQAEQMVAFDQISGAPDLSTLVDPTFVEASAFAE</sequence>
<feature type="domain" description="SsuA/THI5-like" evidence="2">
    <location>
        <begin position="59"/>
        <end position="251"/>
    </location>
</feature>
<keyword evidence="4" id="KW-1185">Reference proteome</keyword>
<dbReference type="Gene3D" id="3.40.190.10">
    <property type="entry name" value="Periplasmic binding protein-like II"/>
    <property type="match status" value="2"/>
</dbReference>
<dbReference type="Proteomes" id="UP000314251">
    <property type="component" value="Unassembled WGS sequence"/>
</dbReference>
<dbReference type="OrthoDB" id="286202at2"/>
<evidence type="ECO:0000313" key="3">
    <source>
        <dbReference type="EMBL" id="KAB8168530.1"/>
    </source>
</evidence>
<dbReference type="Pfam" id="PF09084">
    <property type="entry name" value="NMT1"/>
    <property type="match status" value="1"/>
</dbReference>
<name>A0A5N6AKV9_9ACTN</name>
<feature type="chain" id="PRO_5039159807" evidence="1">
    <location>
        <begin position="24"/>
        <end position="324"/>
    </location>
</feature>
<gene>
    <name evidence="3" type="ORF">FH607_004570</name>
</gene>
<feature type="signal peptide" evidence="1">
    <location>
        <begin position="1"/>
        <end position="23"/>
    </location>
</feature>
<evidence type="ECO:0000313" key="4">
    <source>
        <dbReference type="Proteomes" id="UP000314251"/>
    </source>
</evidence>
<dbReference type="EMBL" id="VDLY02000003">
    <property type="protein sequence ID" value="KAB8168530.1"/>
    <property type="molecule type" value="Genomic_DNA"/>
</dbReference>
<dbReference type="PANTHER" id="PTHR30024">
    <property type="entry name" value="ALIPHATIC SULFONATES-BINDING PROTEIN-RELATED"/>
    <property type="match status" value="1"/>
</dbReference>
<accession>A0A5N6AKV9</accession>
<evidence type="ECO:0000259" key="2">
    <source>
        <dbReference type="Pfam" id="PF09084"/>
    </source>
</evidence>
<dbReference type="PROSITE" id="PS51257">
    <property type="entry name" value="PROKAR_LIPOPROTEIN"/>
    <property type="match status" value="1"/>
</dbReference>
<evidence type="ECO:0000256" key="1">
    <source>
        <dbReference type="SAM" id="SignalP"/>
    </source>
</evidence>
<reference evidence="3" key="1">
    <citation type="submission" date="2019-10" db="EMBL/GenBank/DDBJ databases">
        <title>Nonomuraea sp. nov., isolated from Phyllanthus amarus.</title>
        <authorList>
            <person name="Klykleung N."/>
            <person name="Tanasupawat S."/>
        </authorList>
    </citation>
    <scope>NUCLEOTIDE SEQUENCE [LARGE SCALE GENOMIC DNA]</scope>
    <source>
        <strain evidence="3">3MP-10</strain>
    </source>
</reference>
<proteinExistence type="predicted"/>
<keyword evidence="1" id="KW-0732">Signal</keyword>
<organism evidence="3 4">
    <name type="scientific">Streptomyces mimosae</name>
    <dbReference type="NCBI Taxonomy" id="2586635"/>
    <lineage>
        <taxon>Bacteria</taxon>
        <taxon>Bacillati</taxon>
        <taxon>Actinomycetota</taxon>
        <taxon>Actinomycetes</taxon>
        <taxon>Kitasatosporales</taxon>
        <taxon>Streptomycetaceae</taxon>
        <taxon>Streptomyces</taxon>
    </lineage>
</organism>
<dbReference type="RefSeq" id="WP_139666318.1">
    <property type="nucleotide sequence ID" value="NZ_VDLY02000003.1"/>
</dbReference>